<feature type="domain" description="DUF4439" evidence="1">
    <location>
        <begin position="19"/>
        <end position="155"/>
    </location>
</feature>
<protein>
    <recommendedName>
        <fullName evidence="1">DUF4439 domain-containing protein</fullName>
    </recommendedName>
</protein>
<gene>
    <name evidence="2" type="ORF">SAMN05660748_1201</name>
</gene>
<keyword evidence="3" id="KW-1185">Reference proteome</keyword>
<dbReference type="AlphaFoldDB" id="A0A285V2X5"/>
<name>A0A285V2X5_9ACTN</name>
<evidence type="ECO:0000313" key="2">
    <source>
        <dbReference type="EMBL" id="SOC48505.1"/>
    </source>
</evidence>
<proteinExistence type="predicted"/>
<evidence type="ECO:0000313" key="3">
    <source>
        <dbReference type="Proteomes" id="UP000219435"/>
    </source>
</evidence>
<dbReference type="OrthoDB" id="5192349at2"/>
<organism evidence="2 3">
    <name type="scientific">Blastococcus aggregatus</name>
    <dbReference type="NCBI Taxonomy" id="38502"/>
    <lineage>
        <taxon>Bacteria</taxon>
        <taxon>Bacillati</taxon>
        <taxon>Actinomycetota</taxon>
        <taxon>Actinomycetes</taxon>
        <taxon>Geodermatophilales</taxon>
        <taxon>Geodermatophilaceae</taxon>
        <taxon>Blastococcus</taxon>
    </lineage>
</organism>
<dbReference type="InterPro" id="IPR029447">
    <property type="entry name" value="DUF4439"/>
</dbReference>
<dbReference type="CDD" id="cd00657">
    <property type="entry name" value="Ferritin_like"/>
    <property type="match status" value="1"/>
</dbReference>
<dbReference type="SUPFAM" id="SSF47240">
    <property type="entry name" value="Ferritin-like"/>
    <property type="match status" value="1"/>
</dbReference>
<dbReference type="Gene3D" id="1.20.1260.10">
    <property type="match status" value="1"/>
</dbReference>
<dbReference type="InterPro" id="IPR012347">
    <property type="entry name" value="Ferritin-like"/>
</dbReference>
<dbReference type="RefSeq" id="WP_097194156.1">
    <property type="nucleotide sequence ID" value="NZ_OBQI01000002.1"/>
</dbReference>
<dbReference type="Proteomes" id="UP000219435">
    <property type="component" value="Unassembled WGS sequence"/>
</dbReference>
<dbReference type="Pfam" id="PF14530">
    <property type="entry name" value="DUF4439"/>
    <property type="match status" value="1"/>
</dbReference>
<dbReference type="EMBL" id="OBQI01000002">
    <property type="protein sequence ID" value="SOC48505.1"/>
    <property type="molecule type" value="Genomic_DNA"/>
</dbReference>
<accession>A0A285V2X5</accession>
<dbReference type="InterPro" id="IPR009078">
    <property type="entry name" value="Ferritin-like_SF"/>
</dbReference>
<reference evidence="3" key="1">
    <citation type="submission" date="2017-08" db="EMBL/GenBank/DDBJ databases">
        <authorList>
            <person name="Varghese N."/>
            <person name="Submissions S."/>
        </authorList>
    </citation>
    <scope>NUCLEOTIDE SEQUENCE [LARGE SCALE GENOMIC DNA]</scope>
    <source>
        <strain evidence="3">DSM 4725</strain>
    </source>
</reference>
<sequence>MADDGADEGAQDLAAENAALGLALEAAHAAVWGYGVVGAALEPGARGAAGSAEAAHRDVRDRVITLLAERSVEPAPAEGAYALPFPVLSAVDAATLAVVLEDGTATAWVRVLDQAAGSGTRELALEALSGAEVRAVGWRTAAGQTPVTRALPGLPPG</sequence>
<evidence type="ECO:0000259" key="1">
    <source>
        <dbReference type="Pfam" id="PF14530"/>
    </source>
</evidence>